<protein>
    <submittedName>
        <fullName evidence="5">WD40-repeat-containing domain protein</fullName>
    </submittedName>
</protein>
<name>A0AAW0REB0_9PEZI</name>
<reference evidence="5 6" key="1">
    <citation type="submission" date="2023-01" db="EMBL/GenBank/DDBJ databases">
        <title>Analysis of 21 Apiospora genomes using comparative genomics revels a genus with tremendous synthesis potential of carbohydrate active enzymes and secondary metabolites.</title>
        <authorList>
            <person name="Sorensen T."/>
        </authorList>
    </citation>
    <scope>NUCLEOTIDE SEQUENCE [LARGE SCALE GENOMIC DNA]</scope>
    <source>
        <strain evidence="5 6">CBS 117206</strain>
    </source>
</reference>
<organism evidence="5 6">
    <name type="scientific">Apiospora kogelbergensis</name>
    <dbReference type="NCBI Taxonomy" id="1337665"/>
    <lineage>
        <taxon>Eukaryota</taxon>
        <taxon>Fungi</taxon>
        <taxon>Dikarya</taxon>
        <taxon>Ascomycota</taxon>
        <taxon>Pezizomycotina</taxon>
        <taxon>Sordariomycetes</taxon>
        <taxon>Xylariomycetidae</taxon>
        <taxon>Amphisphaeriales</taxon>
        <taxon>Apiosporaceae</taxon>
        <taxon>Apiospora</taxon>
    </lineage>
</organism>
<feature type="repeat" description="WD" evidence="3">
    <location>
        <begin position="408"/>
        <end position="450"/>
    </location>
</feature>
<evidence type="ECO:0000256" key="4">
    <source>
        <dbReference type="SAM" id="MobiDB-lite"/>
    </source>
</evidence>
<dbReference type="InterPro" id="IPR001680">
    <property type="entry name" value="WD40_rpt"/>
</dbReference>
<comment type="caution">
    <text evidence="5">The sequence shown here is derived from an EMBL/GenBank/DDBJ whole genome shotgun (WGS) entry which is preliminary data.</text>
</comment>
<dbReference type="InterPro" id="IPR015943">
    <property type="entry name" value="WD40/YVTN_repeat-like_dom_sf"/>
</dbReference>
<keyword evidence="2" id="KW-0677">Repeat</keyword>
<dbReference type="PROSITE" id="PS50082">
    <property type="entry name" value="WD_REPEATS_2"/>
    <property type="match status" value="3"/>
</dbReference>
<dbReference type="AlphaFoldDB" id="A0AAW0REB0"/>
<feature type="compositionally biased region" description="Low complexity" evidence="4">
    <location>
        <begin position="69"/>
        <end position="82"/>
    </location>
</feature>
<dbReference type="SUPFAM" id="SSF50978">
    <property type="entry name" value="WD40 repeat-like"/>
    <property type="match status" value="1"/>
</dbReference>
<dbReference type="PROSITE" id="PS50294">
    <property type="entry name" value="WD_REPEATS_REGION"/>
    <property type="match status" value="1"/>
</dbReference>
<dbReference type="InterPro" id="IPR036322">
    <property type="entry name" value="WD40_repeat_dom_sf"/>
</dbReference>
<keyword evidence="1 3" id="KW-0853">WD repeat</keyword>
<keyword evidence="6" id="KW-1185">Reference proteome</keyword>
<dbReference type="Gene3D" id="2.130.10.10">
    <property type="entry name" value="YVTN repeat-like/Quinoprotein amine dehydrogenase"/>
    <property type="match status" value="1"/>
</dbReference>
<evidence type="ECO:0000256" key="3">
    <source>
        <dbReference type="PROSITE-ProRule" id="PRU00221"/>
    </source>
</evidence>
<feature type="compositionally biased region" description="Low complexity" evidence="4">
    <location>
        <begin position="118"/>
        <end position="166"/>
    </location>
</feature>
<dbReference type="EMBL" id="JAQQWP010000001">
    <property type="protein sequence ID" value="KAK8133265.1"/>
    <property type="molecule type" value="Genomic_DNA"/>
</dbReference>
<evidence type="ECO:0000256" key="1">
    <source>
        <dbReference type="ARBA" id="ARBA00022574"/>
    </source>
</evidence>
<dbReference type="InterPro" id="IPR045159">
    <property type="entry name" value="DCAF7-like"/>
</dbReference>
<dbReference type="SMART" id="SM00320">
    <property type="entry name" value="WD40"/>
    <property type="match status" value="4"/>
</dbReference>
<feature type="compositionally biased region" description="Low complexity" evidence="4">
    <location>
        <begin position="30"/>
        <end position="39"/>
    </location>
</feature>
<gene>
    <name evidence="5" type="ORF">PG999_001438</name>
</gene>
<dbReference type="FunFam" id="2.130.10.10:FF:000561">
    <property type="entry name" value="Putative WD repeat protein"/>
    <property type="match status" value="1"/>
</dbReference>
<dbReference type="Proteomes" id="UP001392437">
    <property type="component" value="Unassembled WGS sequence"/>
</dbReference>
<evidence type="ECO:0000256" key="2">
    <source>
        <dbReference type="ARBA" id="ARBA00022737"/>
    </source>
</evidence>
<dbReference type="InterPro" id="IPR019775">
    <property type="entry name" value="WD40_repeat_CS"/>
</dbReference>
<evidence type="ECO:0000313" key="5">
    <source>
        <dbReference type="EMBL" id="KAK8133265.1"/>
    </source>
</evidence>
<accession>A0AAW0REB0</accession>
<dbReference type="PROSITE" id="PS00678">
    <property type="entry name" value="WD_REPEATS_1"/>
    <property type="match status" value="2"/>
</dbReference>
<proteinExistence type="predicted"/>
<evidence type="ECO:0000313" key="6">
    <source>
        <dbReference type="Proteomes" id="UP001392437"/>
    </source>
</evidence>
<feature type="compositionally biased region" description="Polar residues" evidence="4">
    <location>
        <begin position="95"/>
        <end position="117"/>
    </location>
</feature>
<feature type="region of interest" description="Disordered" evidence="4">
    <location>
        <begin position="1"/>
        <end position="205"/>
    </location>
</feature>
<dbReference type="Pfam" id="PF00400">
    <property type="entry name" value="WD40"/>
    <property type="match status" value="3"/>
</dbReference>
<feature type="repeat" description="WD" evidence="3">
    <location>
        <begin position="520"/>
        <end position="562"/>
    </location>
</feature>
<dbReference type="PANTHER" id="PTHR19919">
    <property type="entry name" value="WD REPEAT CONTAINING PROTEIN"/>
    <property type="match status" value="1"/>
</dbReference>
<feature type="repeat" description="WD" evidence="3">
    <location>
        <begin position="365"/>
        <end position="407"/>
    </location>
</feature>
<sequence>MNQSQGYAGAPRQSATDAGNAGLGAGTGAGAAAPGGYAAQHDELHISPTMTHPTPRDLSHTQPTTPAYPSSNSQSSVPNVLQPGGLGAARPPAMSANTAPTLPTMSTGIPLQQSPTEYSSPSKPPSLTLSASTSHAYSRSSPAAPFESSGFTPYTPTTPGGSAGPSQYMSPQDPKYGAPGSQRNISNTPLGLADIRPRADSSLSDGTPGTLAYELANGQPSTSNYLAPWALYAFDWCKWAPQGKGAGKVAIGSYLEDGHNFIQILDTQVVNTPNDIYTPGSSKHSIEFTKVAEATHSYPVTRLLWEPPSSQKQSTDLLATSGDHLRLWSLPSDAQSSYGNNVTRPNANAPITKLTPLALLSNSKTPDHTAPLTSLDWNQVSPSLIITSSIDTTCTIWDIPSLTAKTQLIAHDKEVYDVRFCANTVDVFVSCGQDGSVRMFDLRSLEHSTIIYEPTAKDERDATGGRISPTLAQQTMTNAPPLMRLATSPHDTHLLATFAQDSNVIRILDVRQPGQALLELRGHGGSVNCVEWSPLRRGTLASGGDDSMVLVWDLMNTTPSNAPSNSGPGSTDKHLTPVASWQCDYEVGNLGWTPPLPNSDAGEWLGVSGGRGVWGVKI</sequence>